<dbReference type="InterPro" id="IPR011234">
    <property type="entry name" value="Fumarylacetoacetase-like_C"/>
</dbReference>
<dbReference type="RefSeq" id="WP_377344793.1">
    <property type="nucleotide sequence ID" value="NZ_JBHLTP010000003.1"/>
</dbReference>
<keyword evidence="2" id="KW-0479">Metal-binding</keyword>
<keyword evidence="5" id="KW-1185">Reference proteome</keyword>
<sequence length="213" mass="23716">MESNEVKNIYCVGRNYKNHAKELGNAIPSSPLIFTKPSHSLQSSEGEVSLPFQLGEIQYEVEIVVKLAGPYQDYMPLHTIIKEMAIGIDFTARDLQHNLKEKGHPWTLAKGFKGAAVISPFIPFPGEQTFQQLQFSLYKQEKVVQTGSPQNMLFSIRDIISYIDTHLGTGKDDIIFTGTPEGVGAVNSGDSFKMELINPIDEQVHYFGPLVIS</sequence>
<dbReference type="EMBL" id="JBHLTP010000003">
    <property type="protein sequence ID" value="MFC0522257.1"/>
    <property type="molecule type" value="Genomic_DNA"/>
</dbReference>
<gene>
    <name evidence="4" type="ORF">ACFFGV_01475</name>
</gene>
<accession>A0ABV6LIU7</accession>
<evidence type="ECO:0000256" key="2">
    <source>
        <dbReference type="ARBA" id="ARBA00022723"/>
    </source>
</evidence>
<evidence type="ECO:0000313" key="4">
    <source>
        <dbReference type="EMBL" id="MFC0522257.1"/>
    </source>
</evidence>
<dbReference type="Proteomes" id="UP001589836">
    <property type="component" value="Unassembled WGS sequence"/>
</dbReference>
<comment type="caution">
    <text evidence="4">The sequence shown here is derived from an EMBL/GenBank/DDBJ whole genome shotgun (WGS) entry which is preliminary data.</text>
</comment>
<dbReference type="InterPro" id="IPR036663">
    <property type="entry name" value="Fumarylacetoacetase_C_sf"/>
</dbReference>
<dbReference type="SUPFAM" id="SSF56529">
    <property type="entry name" value="FAH"/>
    <property type="match status" value="1"/>
</dbReference>
<evidence type="ECO:0000256" key="1">
    <source>
        <dbReference type="ARBA" id="ARBA00010211"/>
    </source>
</evidence>
<evidence type="ECO:0000259" key="3">
    <source>
        <dbReference type="Pfam" id="PF01557"/>
    </source>
</evidence>
<dbReference type="PANTHER" id="PTHR11820">
    <property type="entry name" value="ACYLPYRUVASE"/>
    <property type="match status" value="1"/>
</dbReference>
<name>A0ABV6LIU7_9BACI</name>
<organism evidence="4 5">
    <name type="scientific">Pontibacillus salicampi</name>
    <dbReference type="NCBI Taxonomy" id="1449801"/>
    <lineage>
        <taxon>Bacteria</taxon>
        <taxon>Bacillati</taxon>
        <taxon>Bacillota</taxon>
        <taxon>Bacilli</taxon>
        <taxon>Bacillales</taxon>
        <taxon>Bacillaceae</taxon>
        <taxon>Pontibacillus</taxon>
    </lineage>
</organism>
<dbReference type="Pfam" id="PF01557">
    <property type="entry name" value="FAA_hydrolase"/>
    <property type="match status" value="1"/>
</dbReference>
<dbReference type="Gene3D" id="3.90.850.10">
    <property type="entry name" value="Fumarylacetoacetase-like, C-terminal domain"/>
    <property type="match status" value="1"/>
</dbReference>
<reference evidence="4 5" key="1">
    <citation type="submission" date="2024-09" db="EMBL/GenBank/DDBJ databases">
        <authorList>
            <person name="Sun Q."/>
            <person name="Mori K."/>
        </authorList>
    </citation>
    <scope>NUCLEOTIDE SEQUENCE [LARGE SCALE GENOMIC DNA]</scope>
    <source>
        <strain evidence="4 5">NCAIM B.02529</strain>
    </source>
</reference>
<keyword evidence="4" id="KW-0378">Hydrolase</keyword>
<proteinExistence type="inferred from homology"/>
<dbReference type="PANTHER" id="PTHR11820:SF7">
    <property type="entry name" value="ACYLPYRUVASE FAHD1, MITOCHONDRIAL"/>
    <property type="match status" value="1"/>
</dbReference>
<feature type="domain" description="Fumarylacetoacetase-like C-terminal" evidence="3">
    <location>
        <begin position="9"/>
        <end position="196"/>
    </location>
</feature>
<dbReference type="GO" id="GO:0016787">
    <property type="term" value="F:hydrolase activity"/>
    <property type="evidence" value="ECO:0007669"/>
    <property type="project" value="UniProtKB-KW"/>
</dbReference>
<comment type="similarity">
    <text evidence="1">Belongs to the FAH family.</text>
</comment>
<evidence type="ECO:0000313" key="5">
    <source>
        <dbReference type="Proteomes" id="UP001589836"/>
    </source>
</evidence>
<protein>
    <submittedName>
        <fullName evidence="4">Fumarylacetoacetate hydrolase family protein</fullName>
    </submittedName>
</protein>